<dbReference type="Proteomes" id="UP000079169">
    <property type="component" value="Unplaced"/>
</dbReference>
<feature type="region of interest" description="Disordered" evidence="1">
    <location>
        <begin position="141"/>
        <end position="189"/>
    </location>
</feature>
<evidence type="ECO:0000313" key="2">
    <source>
        <dbReference type="Proteomes" id="UP000079169"/>
    </source>
</evidence>
<reference evidence="3" key="1">
    <citation type="submission" date="2025-08" db="UniProtKB">
        <authorList>
            <consortium name="RefSeq"/>
        </authorList>
    </citation>
    <scope>IDENTIFICATION</scope>
</reference>
<name>A0A3Q0IYK6_DIACI</name>
<dbReference type="AlphaFoldDB" id="A0A3Q0IYK6"/>
<dbReference type="PaxDb" id="121845-A0A3Q0IYK6"/>
<dbReference type="RefSeq" id="XP_026681289.1">
    <property type="nucleotide sequence ID" value="XM_026825488.1"/>
</dbReference>
<organism evidence="2 3">
    <name type="scientific">Diaphorina citri</name>
    <name type="common">Asian citrus psyllid</name>
    <dbReference type="NCBI Taxonomy" id="121845"/>
    <lineage>
        <taxon>Eukaryota</taxon>
        <taxon>Metazoa</taxon>
        <taxon>Ecdysozoa</taxon>
        <taxon>Arthropoda</taxon>
        <taxon>Hexapoda</taxon>
        <taxon>Insecta</taxon>
        <taxon>Pterygota</taxon>
        <taxon>Neoptera</taxon>
        <taxon>Paraneoptera</taxon>
        <taxon>Hemiptera</taxon>
        <taxon>Sternorrhyncha</taxon>
        <taxon>Psylloidea</taxon>
        <taxon>Psyllidae</taxon>
        <taxon>Diaphorininae</taxon>
        <taxon>Diaphorina</taxon>
    </lineage>
</organism>
<dbReference type="GeneID" id="113468523"/>
<accession>A0A3Q0IYK6</accession>
<feature type="compositionally biased region" description="Polar residues" evidence="1">
    <location>
        <begin position="141"/>
        <end position="150"/>
    </location>
</feature>
<evidence type="ECO:0000256" key="1">
    <source>
        <dbReference type="SAM" id="MobiDB-lite"/>
    </source>
</evidence>
<feature type="region of interest" description="Disordered" evidence="1">
    <location>
        <begin position="87"/>
        <end position="106"/>
    </location>
</feature>
<sequence length="189" mass="21178">MRDELKNKQTRFHFFQRKSPASKYIHKGNNAKHRPPPASIVKHRVTLTTDSDESRNSPLHYATANTGYTATPPHKYTSTLEVPMATTRRDYTENCPRGDLTKPDDCRRTEPAKVFVRPPSCNTVSASSPECYKPMSYSTPAFNPSYTVPSGRSPLCERKYSDPGVPNATRHELLPSKASAPRSLHFAGK</sequence>
<feature type="region of interest" description="Disordered" evidence="1">
    <location>
        <begin position="1"/>
        <end position="76"/>
    </location>
</feature>
<feature type="compositionally biased region" description="Basic residues" evidence="1">
    <location>
        <begin position="24"/>
        <end position="45"/>
    </location>
</feature>
<protein>
    <submittedName>
        <fullName evidence="3">Uncharacterized protein LOC113468523</fullName>
    </submittedName>
</protein>
<evidence type="ECO:0000313" key="3">
    <source>
        <dbReference type="RefSeq" id="XP_026681289.1"/>
    </source>
</evidence>
<gene>
    <name evidence="3" type="primary">LOC113468523</name>
</gene>
<keyword evidence="2" id="KW-1185">Reference proteome</keyword>
<dbReference type="KEGG" id="dci:113468523"/>
<proteinExistence type="predicted"/>